<keyword evidence="7 9" id="KW-0368">Histidine biosynthesis</keyword>
<name>A0A6N3AJL1_9BACT</name>
<dbReference type="AlphaFoldDB" id="A0A6N3AJL1"/>
<dbReference type="InterPro" id="IPR006062">
    <property type="entry name" value="His_biosynth"/>
</dbReference>
<dbReference type="InterPro" id="IPR023016">
    <property type="entry name" value="HisA/PriA"/>
</dbReference>
<dbReference type="Pfam" id="PF00977">
    <property type="entry name" value="His_biosynth"/>
    <property type="match status" value="1"/>
</dbReference>
<protein>
    <recommendedName>
        <fullName evidence="9 11">1-(5-phosphoribosyl)-5-[(5-phosphoribosylamino)methylideneamino] imidazole-4-carboxamide isomerase</fullName>
        <ecNumber evidence="9 11">5.3.1.16</ecNumber>
    </recommendedName>
    <alternativeName>
        <fullName evidence="9">Phosphoribosylformimino-5-aminoimidazole carboxamide ribotide isomerase</fullName>
    </alternativeName>
</protein>
<keyword evidence="5 9" id="KW-0963">Cytoplasm</keyword>
<gene>
    <name evidence="9 12" type="primary">hisA</name>
    <name evidence="12" type="ORF">PCLFYP37_01372</name>
</gene>
<dbReference type="InterPro" id="IPR006063">
    <property type="entry name" value="HisA_bact_arch"/>
</dbReference>
<dbReference type="InterPro" id="IPR011060">
    <property type="entry name" value="RibuloseP-bd_barrel"/>
</dbReference>
<keyword evidence="6 9" id="KW-0028">Amino-acid biosynthesis</keyword>
<organism evidence="12">
    <name type="scientific">Paraprevotella clara</name>
    <dbReference type="NCBI Taxonomy" id="454154"/>
    <lineage>
        <taxon>Bacteria</taxon>
        <taxon>Pseudomonadati</taxon>
        <taxon>Bacteroidota</taxon>
        <taxon>Bacteroidia</taxon>
        <taxon>Bacteroidales</taxon>
        <taxon>Prevotellaceae</taxon>
        <taxon>Paraprevotella</taxon>
    </lineage>
</organism>
<dbReference type="HAMAP" id="MF_01014">
    <property type="entry name" value="HisA"/>
    <property type="match status" value="1"/>
</dbReference>
<reference evidence="12" key="1">
    <citation type="submission" date="2019-11" db="EMBL/GenBank/DDBJ databases">
        <authorList>
            <person name="Feng L."/>
        </authorList>
    </citation>
    <scope>NUCLEOTIDE SEQUENCE</scope>
    <source>
        <strain evidence="12">PclaraLFYP37</strain>
    </source>
</reference>
<dbReference type="CDD" id="cd04732">
    <property type="entry name" value="HisA"/>
    <property type="match status" value="1"/>
</dbReference>
<evidence type="ECO:0000256" key="4">
    <source>
        <dbReference type="ARBA" id="ARBA00009667"/>
    </source>
</evidence>
<proteinExistence type="inferred from homology"/>
<accession>A0A6N3AJL1</accession>
<feature type="active site" description="Proton acceptor" evidence="9">
    <location>
        <position position="9"/>
    </location>
</feature>
<comment type="pathway">
    <text evidence="3 9 11">Amino-acid biosynthesis; L-histidine biosynthesis; L-histidine from 5-phospho-alpha-D-ribose 1-diphosphate: step 4/9.</text>
</comment>
<dbReference type="PANTHER" id="PTHR43090:SF2">
    <property type="entry name" value="1-(5-PHOSPHORIBOSYL)-5-[(5-PHOSPHORIBOSYLAMINO)METHYLIDENEAMINO] IMIDAZOLE-4-CARBOXAMIDE ISOMERASE"/>
    <property type="match status" value="1"/>
</dbReference>
<evidence type="ECO:0000256" key="3">
    <source>
        <dbReference type="ARBA" id="ARBA00005133"/>
    </source>
</evidence>
<evidence type="ECO:0000256" key="1">
    <source>
        <dbReference type="ARBA" id="ARBA00000901"/>
    </source>
</evidence>
<keyword evidence="8 9" id="KW-0413">Isomerase</keyword>
<evidence type="ECO:0000256" key="5">
    <source>
        <dbReference type="ARBA" id="ARBA00022490"/>
    </source>
</evidence>
<dbReference type="EC" id="5.3.1.16" evidence="9 11"/>
<evidence type="ECO:0000256" key="9">
    <source>
        <dbReference type="HAMAP-Rule" id="MF_01014"/>
    </source>
</evidence>
<dbReference type="GO" id="GO:0000162">
    <property type="term" value="P:L-tryptophan biosynthetic process"/>
    <property type="evidence" value="ECO:0007669"/>
    <property type="project" value="TreeGrafter"/>
</dbReference>
<comment type="similarity">
    <text evidence="4 9 10">Belongs to the HisA/HisF family.</text>
</comment>
<dbReference type="PANTHER" id="PTHR43090">
    <property type="entry name" value="1-(5-PHOSPHORIBOSYL)-5-[(5-PHOSPHORIBOSYLAMINO)METHYLIDENEAMINO] IMIDAZOLE-4-CARBOXAMIDE ISOMERASE"/>
    <property type="match status" value="1"/>
</dbReference>
<dbReference type="GO" id="GO:0005737">
    <property type="term" value="C:cytoplasm"/>
    <property type="evidence" value="ECO:0007669"/>
    <property type="project" value="UniProtKB-SubCell"/>
</dbReference>
<dbReference type="FunFam" id="3.20.20.70:FF:000009">
    <property type="entry name" value="1-(5-phosphoribosyl)-5-[(5-phosphoribosylamino)methylideneamino] imidazole-4-carboxamide isomerase"/>
    <property type="match status" value="1"/>
</dbReference>
<evidence type="ECO:0000256" key="8">
    <source>
        <dbReference type="ARBA" id="ARBA00023235"/>
    </source>
</evidence>
<dbReference type="InterPro" id="IPR044524">
    <property type="entry name" value="Isoase_HisA-like"/>
</dbReference>
<dbReference type="GO" id="GO:0003949">
    <property type="term" value="F:1-(5-phosphoribosyl)-5-[(5-phosphoribosylamino)methylideneamino]imidazole-4-carboxamide isomerase activity"/>
    <property type="evidence" value="ECO:0007669"/>
    <property type="project" value="UniProtKB-UniRule"/>
</dbReference>
<evidence type="ECO:0000256" key="7">
    <source>
        <dbReference type="ARBA" id="ARBA00023102"/>
    </source>
</evidence>
<dbReference type="EMBL" id="CACRUT010000008">
    <property type="protein sequence ID" value="VYT88192.1"/>
    <property type="molecule type" value="Genomic_DNA"/>
</dbReference>
<dbReference type="GO" id="GO:0000105">
    <property type="term" value="P:L-histidine biosynthetic process"/>
    <property type="evidence" value="ECO:0007669"/>
    <property type="project" value="UniProtKB-UniRule"/>
</dbReference>
<evidence type="ECO:0000256" key="6">
    <source>
        <dbReference type="ARBA" id="ARBA00022605"/>
    </source>
</evidence>
<dbReference type="RefSeq" id="WP_118145484.1">
    <property type="nucleotide sequence ID" value="NZ_CACRUT010000008.1"/>
</dbReference>
<evidence type="ECO:0000256" key="11">
    <source>
        <dbReference type="RuleBase" id="RU003658"/>
    </source>
</evidence>
<comment type="subcellular location">
    <subcellularLocation>
        <location evidence="2 9 11">Cytoplasm</location>
    </subcellularLocation>
</comment>
<evidence type="ECO:0000256" key="2">
    <source>
        <dbReference type="ARBA" id="ARBA00004496"/>
    </source>
</evidence>
<dbReference type="NCBIfam" id="TIGR00007">
    <property type="entry name" value="1-(5-phosphoribosyl)-5-[(5-phosphoribosylamino)methylideneamino]imidazole-4-carboxamide isomerase"/>
    <property type="match status" value="1"/>
</dbReference>
<feature type="active site" description="Proton donor" evidence="9">
    <location>
        <position position="131"/>
    </location>
</feature>
<dbReference type="UniPathway" id="UPA00031">
    <property type="reaction ID" value="UER00009"/>
</dbReference>
<evidence type="ECO:0000256" key="10">
    <source>
        <dbReference type="RuleBase" id="RU003657"/>
    </source>
</evidence>
<sequence>MIELIPAIDLIDGKCVRLTKGDYATQKTYNEDPVAVAREFESYGFKRLHVVDLDGARSKHIVNHKVLERLASATGLTIDFGGGIKADEDLRIAFESGAALVTIGSVAATRPELFLGWLGQYGSDHIILGADVKDGLISINGWKEESTQELLPFLRRYMDEGVRHVLCTDISKDGMLQGPSTDLYRKVMTEFPDCGLIASGGVSCLQDLIGLNEAGIPAVVFGKAIYEGRISLNELAEWAENKG</sequence>
<dbReference type="InterPro" id="IPR013785">
    <property type="entry name" value="Aldolase_TIM"/>
</dbReference>
<comment type="catalytic activity">
    <reaction evidence="1 9 11">
        <text>1-(5-phospho-beta-D-ribosyl)-5-[(5-phospho-beta-D-ribosylamino)methylideneamino]imidazole-4-carboxamide = 5-[(5-phospho-1-deoxy-D-ribulos-1-ylimino)methylamino]-1-(5-phospho-beta-D-ribosyl)imidazole-4-carboxamide</text>
        <dbReference type="Rhea" id="RHEA:15469"/>
        <dbReference type="ChEBI" id="CHEBI:58435"/>
        <dbReference type="ChEBI" id="CHEBI:58525"/>
        <dbReference type="EC" id="5.3.1.16"/>
    </reaction>
</comment>
<dbReference type="SUPFAM" id="SSF51366">
    <property type="entry name" value="Ribulose-phoshate binding barrel"/>
    <property type="match status" value="1"/>
</dbReference>
<dbReference type="Gene3D" id="3.20.20.70">
    <property type="entry name" value="Aldolase class I"/>
    <property type="match status" value="1"/>
</dbReference>
<evidence type="ECO:0000313" key="12">
    <source>
        <dbReference type="EMBL" id="VYT88192.1"/>
    </source>
</evidence>